<reference evidence="2 3" key="1">
    <citation type="submission" date="2024-04" db="EMBL/GenBank/DDBJ databases">
        <title>Novel species of the genus Ideonella isolated from streams.</title>
        <authorList>
            <person name="Lu H."/>
        </authorList>
    </citation>
    <scope>NUCLEOTIDE SEQUENCE [LARGE SCALE GENOMIC DNA]</scope>
    <source>
        <strain evidence="2 3">DXS22W</strain>
    </source>
</reference>
<dbReference type="Proteomes" id="UP001365405">
    <property type="component" value="Unassembled WGS sequence"/>
</dbReference>
<name>A0ABU9CJD6_9BURK</name>
<evidence type="ECO:0000256" key="1">
    <source>
        <dbReference type="SAM" id="Phobius"/>
    </source>
</evidence>
<keyword evidence="1" id="KW-0812">Transmembrane</keyword>
<organism evidence="2 3">
    <name type="scientific">Pseudaquabacterium inlustre</name>
    <dbReference type="NCBI Taxonomy" id="2984192"/>
    <lineage>
        <taxon>Bacteria</taxon>
        <taxon>Pseudomonadati</taxon>
        <taxon>Pseudomonadota</taxon>
        <taxon>Betaproteobacteria</taxon>
        <taxon>Burkholderiales</taxon>
        <taxon>Sphaerotilaceae</taxon>
        <taxon>Pseudaquabacterium</taxon>
    </lineage>
</organism>
<dbReference type="RefSeq" id="WP_341411466.1">
    <property type="nucleotide sequence ID" value="NZ_JBBUTH010000008.1"/>
</dbReference>
<accession>A0ABU9CJD6</accession>
<keyword evidence="1" id="KW-0472">Membrane</keyword>
<keyword evidence="1" id="KW-1133">Transmembrane helix</keyword>
<evidence type="ECO:0000313" key="3">
    <source>
        <dbReference type="Proteomes" id="UP001365405"/>
    </source>
</evidence>
<evidence type="ECO:0000313" key="2">
    <source>
        <dbReference type="EMBL" id="MEK8051768.1"/>
    </source>
</evidence>
<sequence>MTTARPLRPHDARHWLGWTVFAAGSLIGFADTVRWLSHHG</sequence>
<feature type="transmembrane region" description="Helical" evidence="1">
    <location>
        <begin position="15"/>
        <end position="36"/>
    </location>
</feature>
<proteinExistence type="predicted"/>
<comment type="caution">
    <text evidence="2">The sequence shown here is derived from an EMBL/GenBank/DDBJ whole genome shotgun (WGS) entry which is preliminary data.</text>
</comment>
<gene>
    <name evidence="2" type="ORF">AACH10_16070</name>
</gene>
<protein>
    <submittedName>
        <fullName evidence="2">Uncharacterized protein</fullName>
    </submittedName>
</protein>
<keyword evidence="3" id="KW-1185">Reference proteome</keyword>
<dbReference type="EMBL" id="JBBUTH010000008">
    <property type="protein sequence ID" value="MEK8051768.1"/>
    <property type="molecule type" value="Genomic_DNA"/>
</dbReference>